<dbReference type="EMBL" id="CP001848">
    <property type="protein sequence ID" value="ADB15377.1"/>
    <property type="molecule type" value="Genomic_DNA"/>
</dbReference>
<keyword evidence="1" id="KW-0812">Transmembrane</keyword>
<protein>
    <submittedName>
        <fullName evidence="2">Uncharacterized protein</fullName>
    </submittedName>
</protein>
<accession>D2R5B8</accession>
<sequence>MDNPYSISDTPLRDDGKRGRRYPPWYSVVALLLLMMASIPILVSLRYQSRPPVVRFTIPNGFRGPFVVRETEGGIPPKQTSNHQYRIEVPPSGIAVIGKCRLFFQWHTLVPVYASGVSLPYALSLDPPEDRTTVALWGLHTSGNKDHWYFVGTRSEVVDMYTSDLSVEDGAIVVYNPYKSP</sequence>
<proteinExistence type="predicted"/>
<dbReference type="KEGG" id="psl:Psta_0691"/>
<keyword evidence="3" id="KW-1185">Reference proteome</keyword>
<dbReference type="HOGENOM" id="CLU_1487737_0_0_0"/>
<evidence type="ECO:0000256" key="1">
    <source>
        <dbReference type="SAM" id="Phobius"/>
    </source>
</evidence>
<reference evidence="2 3" key="1">
    <citation type="journal article" date="2009" name="Stand. Genomic Sci.">
        <title>Complete genome sequence of Pirellula staleyi type strain (ATCC 27377).</title>
        <authorList>
            <person name="Clum A."/>
            <person name="Tindall B.J."/>
            <person name="Sikorski J."/>
            <person name="Ivanova N."/>
            <person name="Mavrommatis K."/>
            <person name="Lucas S."/>
            <person name="Glavina del Rio T."/>
            <person name="Nolan M."/>
            <person name="Chen F."/>
            <person name="Tice H."/>
            <person name="Pitluck S."/>
            <person name="Cheng J.F."/>
            <person name="Chertkov O."/>
            <person name="Brettin T."/>
            <person name="Han C."/>
            <person name="Detter J.C."/>
            <person name="Kuske C."/>
            <person name="Bruce D."/>
            <person name="Goodwin L."/>
            <person name="Ovchinikova G."/>
            <person name="Pati A."/>
            <person name="Mikhailova N."/>
            <person name="Chen A."/>
            <person name="Palaniappan K."/>
            <person name="Land M."/>
            <person name="Hauser L."/>
            <person name="Chang Y.J."/>
            <person name="Jeffries C.D."/>
            <person name="Chain P."/>
            <person name="Rohde M."/>
            <person name="Goker M."/>
            <person name="Bristow J."/>
            <person name="Eisen J.A."/>
            <person name="Markowitz V."/>
            <person name="Hugenholtz P."/>
            <person name="Kyrpides N.C."/>
            <person name="Klenk H.P."/>
            <person name="Lapidus A."/>
        </authorList>
    </citation>
    <scope>NUCLEOTIDE SEQUENCE [LARGE SCALE GENOMIC DNA]</scope>
    <source>
        <strain evidence="3">ATCC 27377 / DSM 6068 / ICPB 4128</strain>
    </source>
</reference>
<evidence type="ECO:0000313" key="2">
    <source>
        <dbReference type="EMBL" id="ADB15377.1"/>
    </source>
</evidence>
<feature type="transmembrane region" description="Helical" evidence="1">
    <location>
        <begin position="25"/>
        <end position="45"/>
    </location>
</feature>
<organism evidence="2 3">
    <name type="scientific">Pirellula staleyi (strain ATCC 27377 / DSM 6068 / ICPB 4128)</name>
    <name type="common">Pirella staleyi</name>
    <dbReference type="NCBI Taxonomy" id="530564"/>
    <lineage>
        <taxon>Bacteria</taxon>
        <taxon>Pseudomonadati</taxon>
        <taxon>Planctomycetota</taxon>
        <taxon>Planctomycetia</taxon>
        <taxon>Pirellulales</taxon>
        <taxon>Pirellulaceae</taxon>
        <taxon>Pirellula</taxon>
    </lineage>
</organism>
<name>D2R5B8_PIRSD</name>
<dbReference type="AlphaFoldDB" id="D2R5B8"/>
<dbReference type="STRING" id="530564.Psta_0691"/>
<keyword evidence="1" id="KW-1133">Transmembrane helix</keyword>
<gene>
    <name evidence="2" type="ordered locus">Psta_0691</name>
</gene>
<dbReference type="Proteomes" id="UP000001887">
    <property type="component" value="Chromosome"/>
</dbReference>
<evidence type="ECO:0000313" key="3">
    <source>
        <dbReference type="Proteomes" id="UP000001887"/>
    </source>
</evidence>
<keyword evidence="1" id="KW-0472">Membrane</keyword>